<evidence type="ECO:0000313" key="7">
    <source>
        <dbReference type="EMBL" id="SIQ58802.1"/>
    </source>
</evidence>
<evidence type="ECO:0000256" key="4">
    <source>
        <dbReference type="ARBA" id="ARBA00022989"/>
    </source>
</evidence>
<evidence type="ECO:0000256" key="1">
    <source>
        <dbReference type="ARBA" id="ARBA00004651"/>
    </source>
</evidence>
<dbReference type="InterPro" id="IPR020948">
    <property type="entry name" value="P_starv_induced_PsiE-like"/>
</dbReference>
<keyword evidence="3 6" id="KW-0812">Transmembrane</keyword>
<dbReference type="AlphaFoldDB" id="A0A8G2CJT7"/>
<sequence length="159" mass="17966">MPWPPVASEPKPRNRWRALIFRGYDIAVDAVIIGVIPLMLIALGFAFVEAIITTIQLFPQLRPASVDAFELRTLVERILDVVILIELFNTFMDYARTRRIRLSTLLDVTIVFSLREILIKLYAQTFSSRDLVALCILVIVLVIARSITIKVSPALSKEG</sequence>
<gene>
    <name evidence="7" type="ORF">SAMN05421828_106162</name>
</gene>
<dbReference type="Proteomes" id="UP000186308">
    <property type="component" value="Unassembled WGS sequence"/>
</dbReference>
<proteinExistence type="predicted"/>
<feature type="transmembrane region" description="Helical" evidence="6">
    <location>
        <begin position="26"/>
        <end position="52"/>
    </location>
</feature>
<feature type="transmembrane region" description="Helical" evidence="6">
    <location>
        <begin position="131"/>
        <end position="148"/>
    </location>
</feature>
<name>A0A8G2CJT7_ACIRU</name>
<keyword evidence="5 6" id="KW-0472">Membrane</keyword>
<accession>A0A8G2CJT7</accession>
<dbReference type="EMBL" id="FTNE01000006">
    <property type="protein sequence ID" value="SIQ58802.1"/>
    <property type="molecule type" value="Genomic_DNA"/>
</dbReference>
<keyword evidence="2" id="KW-1003">Cell membrane</keyword>
<evidence type="ECO:0000256" key="3">
    <source>
        <dbReference type="ARBA" id="ARBA00022692"/>
    </source>
</evidence>
<evidence type="ECO:0000256" key="6">
    <source>
        <dbReference type="SAM" id="Phobius"/>
    </source>
</evidence>
<dbReference type="GO" id="GO:0005886">
    <property type="term" value="C:plasma membrane"/>
    <property type="evidence" value="ECO:0007669"/>
    <property type="project" value="UniProtKB-SubCell"/>
</dbReference>
<comment type="subcellular location">
    <subcellularLocation>
        <location evidence="1">Cell membrane</location>
        <topology evidence="1">Multi-pass membrane protein</topology>
    </subcellularLocation>
</comment>
<dbReference type="Pfam" id="PF06146">
    <property type="entry name" value="PsiE"/>
    <property type="match status" value="1"/>
</dbReference>
<evidence type="ECO:0000313" key="8">
    <source>
        <dbReference type="Proteomes" id="UP000186308"/>
    </source>
</evidence>
<keyword evidence="8" id="KW-1185">Reference proteome</keyword>
<evidence type="ECO:0000256" key="2">
    <source>
        <dbReference type="ARBA" id="ARBA00022475"/>
    </source>
</evidence>
<keyword evidence="4 6" id="KW-1133">Transmembrane helix</keyword>
<evidence type="ECO:0000256" key="5">
    <source>
        <dbReference type="ARBA" id="ARBA00023136"/>
    </source>
</evidence>
<organism evidence="7 8">
    <name type="scientific">Acidiphilium rubrum</name>
    <dbReference type="NCBI Taxonomy" id="526"/>
    <lineage>
        <taxon>Bacteria</taxon>
        <taxon>Pseudomonadati</taxon>
        <taxon>Pseudomonadota</taxon>
        <taxon>Alphaproteobacteria</taxon>
        <taxon>Acetobacterales</taxon>
        <taxon>Acidocellaceae</taxon>
        <taxon>Acidiphilium</taxon>
    </lineage>
</organism>
<protein>
    <submittedName>
        <fullName evidence="7">Uncharacterized membrane protein, DUF373 family</fullName>
    </submittedName>
</protein>
<reference evidence="7 8" key="1">
    <citation type="submission" date="2017-01" db="EMBL/GenBank/DDBJ databases">
        <authorList>
            <person name="Varghese N."/>
            <person name="Submissions S."/>
        </authorList>
    </citation>
    <scope>NUCLEOTIDE SEQUENCE [LARGE SCALE GENOMIC DNA]</scope>
    <source>
        <strain evidence="7 8">ATCC 35905</strain>
    </source>
</reference>
<comment type="caution">
    <text evidence="7">The sequence shown here is derived from an EMBL/GenBank/DDBJ whole genome shotgun (WGS) entry which is preliminary data.</text>
</comment>